<dbReference type="AlphaFoldDB" id="A0A9P7VAE8"/>
<dbReference type="GO" id="GO:0005739">
    <property type="term" value="C:mitochondrion"/>
    <property type="evidence" value="ECO:0007669"/>
    <property type="project" value="UniProtKB-SubCell"/>
</dbReference>
<accession>A0A9P7VAE8</accession>
<keyword evidence="8" id="KW-1185">Reference proteome</keyword>
<feature type="compositionally biased region" description="Basic residues" evidence="5">
    <location>
        <begin position="136"/>
        <end position="146"/>
    </location>
</feature>
<dbReference type="GO" id="GO:0032543">
    <property type="term" value="P:mitochondrial translation"/>
    <property type="evidence" value="ECO:0007669"/>
    <property type="project" value="UniProtKB-ARBA"/>
</dbReference>
<dbReference type="Pfam" id="PF00472">
    <property type="entry name" value="RF-1"/>
    <property type="match status" value="1"/>
</dbReference>
<dbReference type="InterPro" id="IPR000352">
    <property type="entry name" value="Pep_chain_release_fac_I"/>
</dbReference>
<comment type="similarity">
    <text evidence="2">Belongs to the prokaryotic/mitochondrial release factor family.</text>
</comment>
<evidence type="ECO:0000313" key="7">
    <source>
        <dbReference type="EMBL" id="KAG7193986.1"/>
    </source>
</evidence>
<sequence>MVIAIGFNVLEMNICKFLNIATFKRYLTISSVRLAIPKKNKLPPRPTWLVKDDEIEEVFLKGGRGPGGQKINKTNSKVQLTHIPTGIVVQCQFSRSQEQNRKRAREILALKLEELNDPENCRTAMISKRVSMTKASKQKKSNRKYKKLEQEKLRESSQQIHEEIDVELELTNLKVDMDYLKKHL</sequence>
<keyword evidence="3" id="KW-0809">Transit peptide</keyword>
<protein>
    <recommendedName>
        <fullName evidence="6">Prokaryotic-type class I peptide chain release factors domain-containing protein</fullName>
    </recommendedName>
</protein>
<organism evidence="7 8">
    <name type="scientific">Scheffersomyces spartinae</name>
    <dbReference type="NCBI Taxonomy" id="45513"/>
    <lineage>
        <taxon>Eukaryota</taxon>
        <taxon>Fungi</taxon>
        <taxon>Dikarya</taxon>
        <taxon>Ascomycota</taxon>
        <taxon>Saccharomycotina</taxon>
        <taxon>Pichiomycetes</taxon>
        <taxon>Debaryomycetaceae</taxon>
        <taxon>Scheffersomyces</taxon>
    </lineage>
</organism>
<dbReference type="RefSeq" id="XP_043049533.1">
    <property type="nucleotide sequence ID" value="XM_043195828.1"/>
</dbReference>
<evidence type="ECO:0000313" key="8">
    <source>
        <dbReference type="Proteomes" id="UP000790833"/>
    </source>
</evidence>
<dbReference type="PANTHER" id="PTHR46203">
    <property type="entry name" value="PROBABLE PEPTIDE CHAIN RELEASE FACTOR C12ORF65"/>
    <property type="match status" value="1"/>
</dbReference>
<evidence type="ECO:0000256" key="1">
    <source>
        <dbReference type="ARBA" id="ARBA00004173"/>
    </source>
</evidence>
<dbReference type="InterPro" id="IPR052405">
    <property type="entry name" value="Mito_Transl_Release_Factor"/>
</dbReference>
<evidence type="ECO:0000256" key="2">
    <source>
        <dbReference type="ARBA" id="ARBA00010835"/>
    </source>
</evidence>
<name>A0A9P7VAE8_9ASCO</name>
<comment type="caution">
    <text evidence="7">The sequence shown here is derived from an EMBL/GenBank/DDBJ whole genome shotgun (WGS) entry which is preliminary data.</text>
</comment>
<dbReference type="GeneID" id="66118559"/>
<dbReference type="PANTHER" id="PTHR46203:SF1">
    <property type="entry name" value="MITOCHONDRIAL TRANSLATION RELEASE FACTOR IN RESCUE"/>
    <property type="match status" value="1"/>
</dbReference>
<evidence type="ECO:0000256" key="4">
    <source>
        <dbReference type="ARBA" id="ARBA00023128"/>
    </source>
</evidence>
<comment type="subcellular location">
    <subcellularLocation>
        <location evidence="1">Mitochondrion</location>
    </subcellularLocation>
</comment>
<dbReference type="GO" id="GO:0003747">
    <property type="term" value="F:translation release factor activity"/>
    <property type="evidence" value="ECO:0007669"/>
    <property type="project" value="InterPro"/>
</dbReference>
<proteinExistence type="inferred from homology"/>
<dbReference type="FunFam" id="3.30.160.20:FF:000065">
    <property type="entry name" value="Peptidyl-tRNA hydrolase domain protein"/>
    <property type="match status" value="1"/>
</dbReference>
<evidence type="ECO:0000259" key="6">
    <source>
        <dbReference type="Pfam" id="PF00472"/>
    </source>
</evidence>
<dbReference type="Proteomes" id="UP000790833">
    <property type="component" value="Unassembled WGS sequence"/>
</dbReference>
<feature type="region of interest" description="Disordered" evidence="5">
    <location>
        <begin position="129"/>
        <end position="152"/>
    </location>
</feature>
<gene>
    <name evidence="7" type="ORF">KQ657_005185</name>
</gene>
<dbReference type="SUPFAM" id="SSF75620">
    <property type="entry name" value="Release factor"/>
    <property type="match status" value="1"/>
</dbReference>
<keyword evidence="4" id="KW-0496">Mitochondrion</keyword>
<evidence type="ECO:0000256" key="3">
    <source>
        <dbReference type="ARBA" id="ARBA00022946"/>
    </source>
</evidence>
<dbReference type="InterPro" id="IPR045853">
    <property type="entry name" value="Pep_chain_release_fac_I_sf"/>
</dbReference>
<dbReference type="Gene3D" id="3.30.160.20">
    <property type="match status" value="1"/>
</dbReference>
<dbReference type="EMBL" id="JAHMUF010000009">
    <property type="protein sequence ID" value="KAG7193986.1"/>
    <property type="molecule type" value="Genomic_DNA"/>
</dbReference>
<reference evidence="7" key="1">
    <citation type="submission" date="2021-03" db="EMBL/GenBank/DDBJ databases">
        <authorList>
            <person name="Palmer J.M."/>
        </authorList>
    </citation>
    <scope>NUCLEOTIDE SEQUENCE</scope>
    <source>
        <strain evidence="7">ARV_011</strain>
    </source>
</reference>
<evidence type="ECO:0000256" key="5">
    <source>
        <dbReference type="SAM" id="MobiDB-lite"/>
    </source>
</evidence>
<dbReference type="OrthoDB" id="277888at2759"/>
<feature type="domain" description="Prokaryotic-type class I peptide chain release factors" evidence="6">
    <location>
        <begin position="50"/>
        <end position="152"/>
    </location>
</feature>